<evidence type="ECO:0000259" key="10">
    <source>
        <dbReference type="PROSITE" id="PS50893"/>
    </source>
</evidence>
<evidence type="ECO:0000256" key="7">
    <source>
        <dbReference type="ARBA" id="ARBA00022967"/>
    </source>
</evidence>
<dbReference type="PANTHER" id="PTHR42734:SF9">
    <property type="entry name" value="ZINC IMPORT ATP-BINDING PROTEIN ZNUC"/>
    <property type="match status" value="1"/>
</dbReference>
<keyword evidence="9" id="KW-0472">Membrane</keyword>
<dbReference type="InterPro" id="IPR003593">
    <property type="entry name" value="AAA+_ATPase"/>
</dbReference>
<dbReference type="InterPro" id="IPR027417">
    <property type="entry name" value="P-loop_NTPase"/>
</dbReference>
<evidence type="ECO:0000256" key="5">
    <source>
        <dbReference type="ARBA" id="ARBA00022840"/>
    </source>
</evidence>
<dbReference type="Pfam" id="PF00005">
    <property type="entry name" value="ABC_tran"/>
    <property type="match status" value="1"/>
</dbReference>
<dbReference type="SUPFAM" id="SSF52540">
    <property type="entry name" value="P-loop containing nucleoside triphosphate hydrolases"/>
    <property type="match status" value="1"/>
</dbReference>
<dbReference type="InterPro" id="IPR003439">
    <property type="entry name" value="ABC_transporter-like_ATP-bd"/>
</dbReference>
<keyword evidence="5 11" id="KW-0067">ATP-binding</keyword>
<dbReference type="PROSITE" id="PS50893">
    <property type="entry name" value="ABC_TRANSPORTER_2"/>
    <property type="match status" value="1"/>
</dbReference>
<dbReference type="AlphaFoldDB" id="A0A0Q9YQ29"/>
<evidence type="ECO:0000313" key="11">
    <source>
        <dbReference type="EMBL" id="KRG19466.1"/>
    </source>
</evidence>
<reference evidence="12" key="2">
    <citation type="journal article" date="2016" name="Genome Announc.">
        <title>Draft Genome Sequences of Two Novel Amoeba-Resistant Intranuclear Bacteria, 'Candidatus Berkiella cookevillensis' and 'Candidatus Berkiella aquae'.</title>
        <authorList>
            <person name="Mehari Y.T."/>
            <person name="Arivett B.A."/>
            <person name="Farone A.L."/>
            <person name="Gunderson J.H."/>
            <person name="Farone M.B."/>
        </authorList>
    </citation>
    <scope>NUCLEOTIDE SEQUENCE</scope>
    <source>
        <strain evidence="12">CC99</strain>
    </source>
</reference>
<dbReference type="PATRIC" id="fig|1590042.3.peg.495"/>
<evidence type="ECO:0000256" key="8">
    <source>
        <dbReference type="ARBA" id="ARBA00023065"/>
    </source>
</evidence>
<proteinExistence type="predicted"/>
<keyword evidence="13" id="KW-1185">Reference proteome</keyword>
<organism evidence="11">
    <name type="scientific">Candidatus Berkiella cookevillensis</name>
    <dbReference type="NCBI Taxonomy" id="437022"/>
    <lineage>
        <taxon>Bacteria</taxon>
        <taxon>Pseudomonadati</taxon>
        <taxon>Pseudomonadota</taxon>
        <taxon>Gammaproteobacteria</taxon>
        <taxon>Candidatus Berkiellales</taxon>
        <taxon>Candidatus Berkiellaceae</taxon>
        <taxon>Candidatus Berkiella</taxon>
    </lineage>
</organism>
<sequence length="266" mass="29089">MLKFSTLTVKAKVMVQKSQRNIISIEGLGLSLGGKQILQNISFALAAGEIVSLIGPNGAGKSSLVKCIVGLLPPTTGTIHRHQPLRMGYMPQSLKLDPSLPISVKRFLTLGQSKVNIDPVLAEVGVQSVVNTQLTALSGGEWQRVLLARALLRQPNFLVLDEPAQGVDLVGQDELYQLIAQIRDRYHCAVLLVSHDLNLVMAKTDKVLCLNQHICCFGTPQTVGQDPSFLKLFGKVPEVALYAHKHDHQHDVHGEVVCRQGHKHDE</sequence>
<keyword evidence="8" id="KW-0406">Ion transport</keyword>
<dbReference type="EMBL" id="LKHV02000001">
    <property type="protein sequence ID" value="MCS5707462.1"/>
    <property type="molecule type" value="Genomic_DNA"/>
</dbReference>
<evidence type="ECO:0000256" key="2">
    <source>
        <dbReference type="ARBA" id="ARBA00022475"/>
    </source>
</evidence>
<keyword evidence="4" id="KW-0862">Zinc</keyword>
<evidence type="ECO:0000256" key="1">
    <source>
        <dbReference type="ARBA" id="ARBA00022448"/>
    </source>
</evidence>
<gene>
    <name evidence="11" type="primary">znuC</name>
    <name evidence="12" type="ORF">CC99x_000945</name>
    <name evidence="11" type="ORF">CC99x_00478</name>
</gene>
<dbReference type="GO" id="GO:0005524">
    <property type="term" value="F:ATP binding"/>
    <property type="evidence" value="ECO:0007669"/>
    <property type="project" value="UniProtKB-KW"/>
</dbReference>
<accession>A0A0Q9YQ29</accession>
<dbReference type="Proteomes" id="UP000051494">
    <property type="component" value="Unassembled WGS sequence"/>
</dbReference>
<evidence type="ECO:0000256" key="9">
    <source>
        <dbReference type="ARBA" id="ARBA00023136"/>
    </source>
</evidence>
<name>A0A0Q9YQ29_9GAMM</name>
<dbReference type="EMBL" id="LKHV01000002">
    <property type="protein sequence ID" value="KRG19466.1"/>
    <property type="molecule type" value="Genomic_DNA"/>
</dbReference>
<dbReference type="RefSeq" id="WP_235528045.1">
    <property type="nucleotide sequence ID" value="NZ_LKHV02000001.1"/>
</dbReference>
<keyword evidence="3" id="KW-0547">Nucleotide-binding</keyword>
<reference evidence="11" key="1">
    <citation type="submission" date="2015-09" db="EMBL/GenBank/DDBJ databases">
        <title>Draft Genome Sequences of Two Novel Amoeba-resistant Intranuclear Bacteria, Candidatus Berkiella cookevillensis and Candidatus Berkiella aquae.</title>
        <authorList>
            <person name="Mehari Y.T."/>
            <person name="Arivett B.A."/>
            <person name="Farone A.L."/>
            <person name="Gunderson J.H."/>
            <person name="Farone M.B."/>
        </authorList>
    </citation>
    <scope>NUCLEOTIDE SEQUENCE [LARGE SCALE GENOMIC DNA]</scope>
    <source>
        <strain evidence="11">CC99</strain>
    </source>
</reference>
<dbReference type="GO" id="GO:0010043">
    <property type="term" value="P:response to zinc ion"/>
    <property type="evidence" value="ECO:0007669"/>
    <property type="project" value="TreeGrafter"/>
</dbReference>
<dbReference type="EC" id="3.6.3.-" evidence="11"/>
<dbReference type="PANTHER" id="PTHR42734">
    <property type="entry name" value="METAL TRANSPORT SYSTEM ATP-BINDING PROTEIN TM_0124-RELATED"/>
    <property type="match status" value="1"/>
</dbReference>
<dbReference type="STRING" id="437022.CC99x_00478"/>
<dbReference type="PROSITE" id="PS00211">
    <property type="entry name" value="ABC_TRANSPORTER_1"/>
    <property type="match status" value="1"/>
</dbReference>
<feature type="domain" description="ABC transporter" evidence="10">
    <location>
        <begin position="23"/>
        <end position="236"/>
    </location>
</feature>
<keyword evidence="11" id="KW-0378">Hydrolase</keyword>
<protein>
    <submittedName>
        <fullName evidence="12">ATP-binding cassette domain-containing protein</fullName>
    </submittedName>
    <submittedName>
        <fullName evidence="11">Zinc import ATP-binding protein ZnuC</fullName>
        <ecNumber evidence="11">3.6.3.-</ecNumber>
    </submittedName>
</protein>
<reference evidence="12" key="3">
    <citation type="submission" date="2021-06" db="EMBL/GenBank/DDBJ databases">
        <title>Genomic Description and Analysis of Intracellular Bacteria, Candidatus Berkiella cookevillensis and Candidatus Berkiella aquae.</title>
        <authorList>
            <person name="Kidane D.T."/>
            <person name="Mehari Y.T."/>
            <person name="Rice F.C."/>
            <person name="Arivett B.A."/>
            <person name="Farone A.L."/>
            <person name="Berk S.G."/>
            <person name="Farone M.B."/>
        </authorList>
    </citation>
    <scope>NUCLEOTIDE SEQUENCE</scope>
    <source>
        <strain evidence="12">CC99</strain>
    </source>
</reference>
<keyword evidence="7" id="KW-1278">Translocase</keyword>
<dbReference type="InterPro" id="IPR017871">
    <property type="entry name" value="ABC_transporter-like_CS"/>
</dbReference>
<dbReference type="Gene3D" id="3.40.50.300">
    <property type="entry name" value="P-loop containing nucleotide triphosphate hydrolases"/>
    <property type="match status" value="1"/>
</dbReference>
<dbReference type="GO" id="GO:0006829">
    <property type="term" value="P:zinc ion transport"/>
    <property type="evidence" value="ECO:0007669"/>
    <property type="project" value="UniProtKB-KW"/>
</dbReference>
<evidence type="ECO:0000256" key="3">
    <source>
        <dbReference type="ARBA" id="ARBA00022741"/>
    </source>
</evidence>
<dbReference type="InterPro" id="IPR050153">
    <property type="entry name" value="Metal_Ion_Import_ABC"/>
</dbReference>
<evidence type="ECO:0000256" key="6">
    <source>
        <dbReference type="ARBA" id="ARBA00022906"/>
    </source>
</evidence>
<evidence type="ECO:0000313" key="13">
    <source>
        <dbReference type="Proteomes" id="UP000051494"/>
    </source>
</evidence>
<evidence type="ECO:0000313" key="12">
    <source>
        <dbReference type="EMBL" id="MCS5707462.1"/>
    </source>
</evidence>
<keyword evidence="6" id="KW-0864">Zinc transport</keyword>
<comment type="caution">
    <text evidence="11">The sequence shown here is derived from an EMBL/GenBank/DDBJ whole genome shotgun (WGS) entry which is preliminary data.</text>
</comment>
<keyword evidence="1" id="KW-0813">Transport</keyword>
<keyword evidence="2" id="KW-1003">Cell membrane</keyword>
<evidence type="ECO:0000256" key="4">
    <source>
        <dbReference type="ARBA" id="ARBA00022833"/>
    </source>
</evidence>
<dbReference type="SMART" id="SM00382">
    <property type="entry name" value="AAA"/>
    <property type="match status" value="1"/>
</dbReference>
<dbReference type="GO" id="GO:0016887">
    <property type="term" value="F:ATP hydrolysis activity"/>
    <property type="evidence" value="ECO:0007669"/>
    <property type="project" value="InterPro"/>
</dbReference>